<name>A0AAW1L9J2_POPJA</name>
<dbReference type="Proteomes" id="UP001458880">
    <property type="component" value="Unassembled WGS sequence"/>
</dbReference>
<evidence type="ECO:0008006" key="3">
    <source>
        <dbReference type="Google" id="ProtNLM"/>
    </source>
</evidence>
<evidence type="ECO:0000313" key="2">
    <source>
        <dbReference type="Proteomes" id="UP001458880"/>
    </source>
</evidence>
<dbReference type="EMBL" id="JASPKY010000141">
    <property type="protein sequence ID" value="KAK9730844.1"/>
    <property type="molecule type" value="Genomic_DNA"/>
</dbReference>
<proteinExistence type="predicted"/>
<protein>
    <recommendedName>
        <fullName evidence="3">Retrotransposon gag domain-containing protein</fullName>
    </recommendedName>
</protein>
<gene>
    <name evidence="1" type="ORF">QE152_g14144</name>
</gene>
<sequence length="103" mass="12317">MQVNKSADQNLDNLLSKLTLENQSTPAKNNLTIMPDLLRNIPTFDDNYTLERARKRMIEGAYPWYWTKTSEIHTWQDFRDHFKKSFIKEESMTSRWKKMTEGT</sequence>
<evidence type="ECO:0000313" key="1">
    <source>
        <dbReference type="EMBL" id="KAK9730844.1"/>
    </source>
</evidence>
<keyword evidence="2" id="KW-1185">Reference proteome</keyword>
<dbReference type="AlphaFoldDB" id="A0AAW1L9J2"/>
<accession>A0AAW1L9J2</accession>
<comment type="caution">
    <text evidence="1">The sequence shown here is derived from an EMBL/GenBank/DDBJ whole genome shotgun (WGS) entry which is preliminary data.</text>
</comment>
<reference evidence="1 2" key="1">
    <citation type="journal article" date="2024" name="BMC Genomics">
        <title>De novo assembly and annotation of Popillia japonica's genome with initial clues to its potential as an invasive pest.</title>
        <authorList>
            <person name="Cucini C."/>
            <person name="Boschi S."/>
            <person name="Funari R."/>
            <person name="Cardaioli E."/>
            <person name="Iannotti N."/>
            <person name="Marturano G."/>
            <person name="Paoli F."/>
            <person name="Bruttini M."/>
            <person name="Carapelli A."/>
            <person name="Frati F."/>
            <person name="Nardi F."/>
        </authorList>
    </citation>
    <scope>NUCLEOTIDE SEQUENCE [LARGE SCALE GENOMIC DNA]</scope>
    <source>
        <strain evidence="1">DMR45628</strain>
    </source>
</reference>
<organism evidence="1 2">
    <name type="scientific">Popillia japonica</name>
    <name type="common">Japanese beetle</name>
    <dbReference type="NCBI Taxonomy" id="7064"/>
    <lineage>
        <taxon>Eukaryota</taxon>
        <taxon>Metazoa</taxon>
        <taxon>Ecdysozoa</taxon>
        <taxon>Arthropoda</taxon>
        <taxon>Hexapoda</taxon>
        <taxon>Insecta</taxon>
        <taxon>Pterygota</taxon>
        <taxon>Neoptera</taxon>
        <taxon>Endopterygota</taxon>
        <taxon>Coleoptera</taxon>
        <taxon>Polyphaga</taxon>
        <taxon>Scarabaeiformia</taxon>
        <taxon>Scarabaeidae</taxon>
        <taxon>Rutelinae</taxon>
        <taxon>Popillia</taxon>
    </lineage>
</organism>